<evidence type="ECO:0000256" key="1">
    <source>
        <dbReference type="SAM" id="MobiDB-lite"/>
    </source>
</evidence>
<dbReference type="GO" id="GO:0020037">
    <property type="term" value="F:heme binding"/>
    <property type="evidence" value="ECO:0007669"/>
    <property type="project" value="InterPro"/>
</dbReference>
<evidence type="ECO:0000313" key="4">
    <source>
        <dbReference type="Proteomes" id="UP000294547"/>
    </source>
</evidence>
<evidence type="ECO:0000313" key="3">
    <source>
        <dbReference type="EMBL" id="TDP87230.1"/>
    </source>
</evidence>
<dbReference type="AlphaFoldDB" id="A0A4R6RL40"/>
<dbReference type="SUPFAM" id="SSF46458">
    <property type="entry name" value="Globin-like"/>
    <property type="match status" value="1"/>
</dbReference>
<dbReference type="InterPro" id="IPR009050">
    <property type="entry name" value="Globin-like_sf"/>
</dbReference>
<dbReference type="Pfam" id="PF11563">
    <property type="entry name" value="Protoglobin"/>
    <property type="match status" value="1"/>
</dbReference>
<proteinExistence type="predicted"/>
<organism evidence="3 4">
    <name type="scientific">Oharaeibacter diazotrophicus</name>
    <dbReference type="NCBI Taxonomy" id="1920512"/>
    <lineage>
        <taxon>Bacteria</taxon>
        <taxon>Pseudomonadati</taxon>
        <taxon>Pseudomonadota</taxon>
        <taxon>Alphaproteobacteria</taxon>
        <taxon>Hyphomicrobiales</taxon>
        <taxon>Pleomorphomonadaceae</taxon>
        <taxon>Oharaeibacter</taxon>
    </lineage>
</organism>
<evidence type="ECO:0000259" key="2">
    <source>
        <dbReference type="Pfam" id="PF11563"/>
    </source>
</evidence>
<dbReference type="EMBL" id="SNXY01000006">
    <property type="protein sequence ID" value="TDP87230.1"/>
    <property type="molecule type" value="Genomic_DNA"/>
</dbReference>
<name>A0A4R6RL40_9HYPH</name>
<dbReference type="Proteomes" id="UP000294547">
    <property type="component" value="Unassembled WGS sequence"/>
</dbReference>
<feature type="region of interest" description="Disordered" evidence="1">
    <location>
        <begin position="148"/>
        <end position="167"/>
    </location>
</feature>
<reference evidence="3 4" key="1">
    <citation type="submission" date="2019-03" db="EMBL/GenBank/DDBJ databases">
        <title>Genomic Encyclopedia of Type Strains, Phase IV (KMG-IV): sequencing the most valuable type-strain genomes for metagenomic binning, comparative biology and taxonomic classification.</title>
        <authorList>
            <person name="Goeker M."/>
        </authorList>
    </citation>
    <scope>NUCLEOTIDE SEQUENCE [LARGE SCALE GENOMIC DNA]</scope>
    <source>
        <strain evidence="3 4">DSM 102969</strain>
    </source>
</reference>
<dbReference type="Gene3D" id="1.10.490.10">
    <property type="entry name" value="Globins"/>
    <property type="match status" value="1"/>
</dbReference>
<gene>
    <name evidence="3" type="ORF">EDD54_1118</name>
</gene>
<accession>A0A4R6RL40</accession>
<feature type="domain" description="Globin-sensor" evidence="2">
    <location>
        <begin position="18"/>
        <end position="144"/>
    </location>
</feature>
<keyword evidence="4" id="KW-1185">Reference proteome</keyword>
<dbReference type="InterPro" id="IPR012292">
    <property type="entry name" value="Globin/Proto"/>
</dbReference>
<dbReference type="InterPro" id="IPR044398">
    <property type="entry name" value="Globin-sensor_dom"/>
</dbReference>
<protein>
    <submittedName>
        <fullName evidence="3">Protoglobin</fullName>
    </submittedName>
</protein>
<dbReference type="RefSeq" id="WP_165644884.1">
    <property type="nucleotide sequence ID" value="NZ_BSPM01000008.1"/>
</dbReference>
<comment type="caution">
    <text evidence="3">The sequence shown here is derived from an EMBL/GenBank/DDBJ whole genome shotgun (WGS) entry which is preliminary data.</text>
</comment>
<sequence length="167" mass="18685">MAQARQAIIERMFRPDADCEDAMALIWRLIEPHFDVLVERFLAHEAMVELSGGVAILPDERFRVRLHDHLRRVFVRRDPAVRFTDSPRIAVSHAAAGLPPSLYVASYYIFVTVVADELANGFRLPPDVLMRLRRALMRAAAEDVATTLAHGETPLDPGRGHLHAGTA</sequence>
<dbReference type="GO" id="GO:0019825">
    <property type="term" value="F:oxygen binding"/>
    <property type="evidence" value="ECO:0007669"/>
    <property type="project" value="InterPro"/>
</dbReference>